<name>A0A9P9H8M9_FUSSL</name>
<dbReference type="Pfam" id="PF06985">
    <property type="entry name" value="HET"/>
    <property type="match status" value="1"/>
</dbReference>
<gene>
    <name evidence="2" type="ORF">B0J15DRAFT_526445</name>
</gene>
<protein>
    <submittedName>
        <fullName evidence="2">Heterokaryon incompatibility protein-domain-containing protein</fullName>
    </submittedName>
</protein>
<proteinExistence type="predicted"/>
<dbReference type="PANTHER" id="PTHR33112:SF16">
    <property type="entry name" value="HETEROKARYON INCOMPATIBILITY DOMAIN-CONTAINING PROTEIN"/>
    <property type="match status" value="1"/>
</dbReference>
<evidence type="ECO:0000313" key="3">
    <source>
        <dbReference type="Proteomes" id="UP000736672"/>
    </source>
</evidence>
<evidence type="ECO:0000313" key="2">
    <source>
        <dbReference type="EMBL" id="KAH7253006.1"/>
    </source>
</evidence>
<feature type="domain" description="Heterokaryon incompatibility" evidence="1">
    <location>
        <begin position="173"/>
        <end position="322"/>
    </location>
</feature>
<dbReference type="EMBL" id="JAGTJS010000011">
    <property type="protein sequence ID" value="KAH7253006.1"/>
    <property type="molecule type" value="Genomic_DNA"/>
</dbReference>
<dbReference type="PANTHER" id="PTHR33112">
    <property type="entry name" value="DOMAIN PROTEIN, PUTATIVE-RELATED"/>
    <property type="match status" value="1"/>
</dbReference>
<dbReference type="InterPro" id="IPR010730">
    <property type="entry name" value="HET"/>
</dbReference>
<dbReference type="AlphaFoldDB" id="A0A9P9H8M9"/>
<comment type="caution">
    <text evidence="2">The sequence shown here is derived from an EMBL/GenBank/DDBJ whole genome shotgun (WGS) entry which is preliminary data.</text>
</comment>
<dbReference type="Proteomes" id="UP000736672">
    <property type="component" value="Unassembled WGS sequence"/>
</dbReference>
<accession>A0A9P9H8M9</accession>
<reference evidence="2" key="1">
    <citation type="journal article" date="2021" name="Nat. Commun.">
        <title>Genetic determinants of endophytism in the Arabidopsis root mycobiome.</title>
        <authorList>
            <person name="Mesny F."/>
            <person name="Miyauchi S."/>
            <person name="Thiergart T."/>
            <person name="Pickel B."/>
            <person name="Atanasova L."/>
            <person name="Karlsson M."/>
            <person name="Huettel B."/>
            <person name="Barry K.W."/>
            <person name="Haridas S."/>
            <person name="Chen C."/>
            <person name="Bauer D."/>
            <person name="Andreopoulos W."/>
            <person name="Pangilinan J."/>
            <person name="LaButti K."/>
            <person name="Riley R."/>
            <person name="Lipzen A."/>
            <person name="Clum A."/>
            <person name="Drula E."/>
            <person name="Henrissat B."/>
            <person name="Kohler A."/>
            <person name="Grigoriev I.V."/>
            <person name="Martin F.M."/>
            <person name="Hacquard S."/>
        </authorList>
    </citation>
    <scope>NUCLEOTIDE SEQUENCE</scope>
    <source>
        <strain evidence="2">FSSC 5 MPI-SDFR-AT-0091</strain>
    </source>
</reference>
<evidence type="ECO:0000259" key="1">
    <source>
        <dbReference type="Pfam" id="PF06985"/>
    </source>
</evidence>
<dbReference type="OrthoDB" id="5125733at2759"/>
<keyword evidence="3" id="KW-1185">Reference proteome</keyword>
<organism evidence="2 3">
    <name type="scientific">Fusarium solani</name>
    <name type="common">Filamentous fungus</name>
    <dbReference type="NCBI Taxonomy" id="169388"/>
    <lineage>
        <taxon>Eukaryota</taxon>
        <taxon>Fungi</taxon>
        <taxon>Dikarya</taxon>
        <taxon>Ascomycota</taxon>
        <taxon>Pezizomycotina</taxon>
        <taxon>Sordariomycetes</taxon>
        <taxon>Hypocreomycetidae</taxon>
        <taxon>Hypocreales</taxon>
        <taxon>Nectriaceae</taxon>
        <taxon>Fusarium</taxon>
        <taxon>Fusarium solani species complex</taxon>
    </lineage>
</organism>
<sequence>MDWSWVHSCTFCQKMEIQVPKHFEPDGDQSISLDLTFDDIVHGAENGCTFYATLKSPMERYPETLDRSAPIEVSLCYGPGDTLDVWFKRIVRPFFAFTQEGDPVHSVVNRVLPNLEPGSPPSLSKVSSWLSNCLTNHPKCSSKGTCESPARLLKLGQDESTVCLVPNHQHYRYAALSYCWGGDQEYKLTRARLDAYQASITVASLPKSVQDAIQVAQNIEGISYIWIDSLCIIQDDNGDKGSQLAKMGDIYRGATVTISAASAGSCYEGFLKSRECPEKAKPIAKIPFISGTGERGKVYLVPHAGREADPDPINYRAWTLQEHVLSPRILYYSSLQPHWLCRSERKSDGGMRFPQVLESRRYGDEMGLFAFSGDGAHRTWVELLATYTRRNMTNPGDRYVAIEAIGQDVAKAMGTDYVAGLFTNSWAIDLSWMAEQPQPCPSQRAGPSWSWTSISGAINMVERERDTKDTIEVVSFNVKWKIPGARSGEIQSATLKVRAWMKPQKLRFGPARRRAQFADCTGAHIAYYPDTIDSSYEDGKVVDLWLMEVSQLFQGHHFNCEIWGLVLCREGSGAFKRVAGYVLRLSSLSKLAGVDEASAKDLIEGPGLDDRLGFTQMEVHLV</sequence>